<dbReference type="GO" id="GO:0030599">
    <property type="term" value="F:pectinesterase activity"/>
    <property type="evidence" value="ECO:0007669"/>
    <property type="project" value="UniProtKB-UniRule"/>
</dbReference>
<dbReference type="PANTHER" id="PTHR31321:SF57">
    <property type="entry name" value="PECTINESTERASE 53-RELATED"/>
    <property type="match status" value="1"/>
</dbReference>
<evidence type="ECO:0000313" key="10">
    <source>
        <dbReference type="EMBL" id="KAF5391165.1"/>
    </source>
</evidence>
<comment type="function">
    <text evidence="8">Involved in maceration and soft-rotting of plant tissue.</text>
</comment>
<dbReference type="SUPFAM" id="SSF51126">
    <property type="entry name" value="Pectin lyase-like"/>
    <property type="match status" value="1"/>
</dbReference>
<comment type="similarity">
    <text evidence="2">Belongs to the pectinesterase family.</text>
</comment>
<dbReference type="PROSITE" id="PS00503">
    <property type="entry name" value="PECTINESTERASE_2"/>
    <property type="match status" value="1"/>
</dbReference>
<dbReference type="InterPro" id="IPR012334">
    <property type="entry name" value="Pectin_lyas_fold"/>
</dbReference>
<comment type="subcellular location">
    <subcellularLocation>
        <location evidence="8">Secreted</location>
    </subcellularLocation>
</comment>
<keyword evidence="4 8" id="KW-0378">Hydrolase</keyword>
<evidence type="ECO:0000256" key="4">
    <source>
        <dbReference type="ARBA" id="ARBA00022801"/>
    </source>
</evidence>
<feature type="domain" description="Pectinesterase catalytic" evidence="9">
    <location>
        <begin position="101"/>
        <end position="381"/>
    </location>
</feature>
<proteinExistence type="inferred from homology"/>
<protein>
    <recommendedName>
        <fullName evidence="3 8">Pectinesterase</fullName>
        <ecNumber evidence="3 8">3.1.1.11</ecNumber>
    </recommendedName>
</protein>
<dbReference type="GO" id="GO:0005576">
    <property type="term" value="C:extracellular region"/>
    <property type="evidence" value="ECO:0007669"/>
    <property type="project" value="UniProtKB-SubCell"/>
</dbReference>
<evidence type="ECO:0000256" key="6">
    <source>
        <dbReference type="ARBA" id="ARBA00047928"/>
    </source>
</evidence>
<evidence type="ECO:0000256" key="1">
    <source>
        <dbReference type="ARBA" id="ARBA00005184"/>
    </source>
</evidence>
<organism evidence="10 11">
    <name type="scientific">Collybiopsis confluens</name>
    <dbReference type="NCBI Taxonomy" id="2823264"/>
    <lineage>
        <taxon>Eukaryota</taxon>
        <taxon>Fungi</taxon>
        <taxon>Dikarya</taxon>
        <taxon>Basidiomycota</taxon>
        <taxon>Agaricomycotina</taxon>
        <taxon>Agaricomycetes</taxon>
        <taxon>Agaricomycetidae</taxon>
        <taxon>Agaricales</taxon>
        <taxon>Marasmiineae</taxon>
        <taxon>Omphalotaceae</taxon>
        <taxon>Collybiopsis</taxon>
    </lineage>
</organism>
<dbReference type="PANTHER" id="PTHR31321">
    <property type="entry name" value="ACYL-COA THIOESTER HYDROLASE YBHC-RELATED"/>
    <property type="match status" value="1"/>
</dbReference>
<accession>A0A8H5HXC8</accession>
<dbReference type="GO" id="GO:0042545">
    <property type="term" value="P:cell wall modification"/>
    <property type="evidence" value="ECO:0007669"/>
    <property type="project" value="UniProtKB-UniRule"/>
</dbReference>
<dbReference type="EC" id="3.1.1.11" evidence="3 8"/>
<dbReference type="AlphaFoldDB" id="A0A8H5HXC8"/>
<dbReference type="UniPathway" id="UPA00545">
    <property type="reaction ID" value="UER00823"/>
</dbReference>
<name>A0A8H5HXC8_9AGAR</name>
<evidence type="ECO:0000256" key="5">
    <source>
        <dbReference type="ARBA" id="ARBA00023085"/>
    </source>
</evidence>
<evidence type="ECO:0000256" key="7">
    <source>
        <dbReference type="PROSITE-ProRule" id="PRU10040"/>
    </source>
</evidence>
<evidence type="ECO:0000313" key="11">
    <source>
        <dbReference type="Proteomes" id="UP000518752"/>
    </source>
</evidence>
<dbReference type="Proteomes" id="UP000518752">
    <property type="component" value="Unassembled WGS sequence"/>
</dbReference>
<dbReference type="EMBL" id="JAACJN010000011">
    <property type="protein sequence ID" value="KAF5391165.1"/>
    <property type="molecule type" value="Genomic_DNA"/>
</dbReference>
<dbReference type="GO" id="GO:0045490">
    <property type="term" value="P:pectin catabolic process"/>
    <property type="evidence" value="ECO:0007669"/>
    <property type="project" value="UniProtKB-UniRule"/>
</dbReference>
<dbReference type="Gene3D" id="2.160.20.10">
    <property type="entry name" value="Single-stranded right-handed beta-helix, Pectin lyase-like"/>
    <property type="match status" value="1"/>
</dbReference>
<dbReference type="InterPro" id="IPR011050">
    <property type="entry name" value="Pectin_lyase_fold/virulence"/>
</dbReference>
<keyword evidence="8" id="KW-0964">Secreted</keyword>
<evidence type="ECO:0000256" key="2">
    <source>
        <dbReference type="ARBA" id="ARBA00008891"/>
    </source>
</evidence>
<comment type="caution">
    <text evidence="10">The sequence shown here is derived from an EMBL/GenBank/DDBJ whole genome shotgun (WGS) entry which is preliminary data.</text>
</comment>
<sequence>MVSAAILSYCQAAWSFFGLFRRPWLDHKSVTLSIANGCLKHSHSQTGPYELPLDLTSRPVQLDMFAVLLFPFFVLSGLQLALAASRTSPPAGAIVVRAGTTTAGEFSTITAALNSLPNDSSSRSIFIFPGTYVEHIDITRTGPLKIYGYTTDTTTYSSNQVTISFNEPADVAGSDDASGTLRIHKDNFALYNVNVKNTFGSGVQAIALSQYGNQNGFYGCGFYGYQDTLYANQGTQVYLKSYIEGAVDFIFGRQGSAYFGGNTIGVLRGGGSITASGRQSNDGGSCISRVLIDVFNKNTIVLGNGAASGTADWAKVIFENTVLNVAPNPALWSVWDGNATSVDHVINADFATTGPGAASLKRASWAQLLTSSQAAQYSISSAVGSTWSTWVDASYFV</sequence>
<gene>
    <name evidence="10" type="ORF">D9757_003101</name>
</gene>
<comment type="catalytic activity">
    <reaction evidence="6 8">
        <text>[(1-&gt;4)-alpha-D-galacturonosyl methyl ester](n) + n H2O = [(1-&gt;4)-alpha-D-galacturonosyl](n) + n methanol + n H(+)</text>
        <dbReference type="Rhea" id="RHEA:22380"/>
        <dbReference type="Rhea" id="RHEA-COMP:14570"/>
        <dbReference type="Rhea" id="RHEA-COMP:14573"/>
        <dbReference type="ChEBI" id="CHEBI:15377"/>
        <dbReference type="ChEBI" id="CHEBI:15378"/>
        <dbReference type="ChEBI" id="CHEBI:17790"/>
        <dbReference type="ChEBI" id="CHEBI:140522"/>
        <dbReference type="ChEBI" id="CHEBI:140523"/>
        <dbReference type="EC" id="3.1.1.11"/>
    </reaction>
</comment>
<evidence type="ECO:0000256" key="3">
    <source>
        <dbReference type="ARBA" id="ARBA00013229"/>
    </source>
</evidence>
<dbReference type="InterPro" id="IPR000070">
    <property type="entry name" value="Pectinesterase_cat"/>
</dbReference>
<feature type="active site" evidence="7">
    <location>
        <position position="248"/>
    </location>
</feature>
<dbReference type="OrthoDB" id="2019149at2759"/>
<keyword evidence="8" id="KW-0961">Cell wall biogenesis/degradation</keyword>
<comment type="pathway">
    <text evidence="1 8">Glycan metabolism; pectin degradation; 2-dehydro-3-deoxy-D-gluconate from pectin: step 1/5.</text>
</comment>
<keyword evidence="11" id="KW-1185">Reference proteome</keyword>
<reference evidence="10 11" key="1">
    <citation type="journal article" date="2020" name="ISME J.">
        <title>Uncovering the hidden diversity of litter-decomposition mechanisms in mushroom-forming fungi.</title>
        <authorList>
            <person name="Floudas D."/>
            <person name="Bentzer J."/>
            <person name="Ahren D."/>
            <person name="Johansson T."/>
            <person name="Persson P."/>
            <person name="Tunlid A."/>
        </authorList>
    </citation>
    <scope>NUCLEOTIDE SEQUENCE [LARGE SCALE GENOMIC DNA]</scope>
    <source>
        <strain evidence="10 11">CBS 406.79</strain>
    </source>
</reference>
<dbReference type="Pfam" id="PF01095">
    <property type="entry name" value="Pectinesterase"/>
    <property type="match status" value="1"/>
</dbReference>
<dbReference type="InterPro" id="IPR033131">
    <property type="entry name" value="Pectinesterase_Asp_AS"/>
</dbReference>
<evidence type="ECO:0000256" key="8">
    <source>
        <dbReference type="RuleBase" id="RU000589"/>
    </source>
</evidence>
<keyword evidence="5 8" id="KW-0063">Aspartyl esterase</keyword>
<evidence type="ECO:0000259" key="9">
    <source>
        <dbReference type="Pfam" id="PF01095"/>
    </source>
</evidence>